<dbReference type="AlphaFoldDB" id="A0A0S2TAX0"/>
<dbReference type="KEGG" id="tee:Tel_03600"/>
<dbReference type="STRING" id="1748243.Tel_03600"/>
<dbReference type="EMBL" id="CP013099">
    <property type="protein sequence ID" value="ALP52299.1"/>
    <property type="molecule type" value="Genomic_DNA"/>
</dbReference>
<dbReference type="GO" id="GO:0016491">
    <property type="term" value="F:oxidoreductase activity"/>
    <property type="evidence" value="ECO:0007669"/>
    <property type="project" value="InterPro"/>
</dbReference>
<evidence type="ECO:0000313" key="3">
    <source>
        <dbReference type="Proteomes" id="UP000055136"/>
    </source>
</evidence>
<organism evidence="2 3">
    <name type="scientific">Candidatus Tenderia electrophaga</name>
    <dbReference type="NCBI Taxonomy" id="1748243"/>
    <lineage>
        <taxon>Bacteria</taxon>
        <taxon>Pseudomonadati</taxon>
        <taxon>Pseudomonadota</taxon>
        <taxon>Gammaproteobacteria</taxon>
        <taxon>Candidatus Tenderiales</taxon>
        <taxon>Candidatus Tenderiaceae</taxon>
        <taxon>Candidatus Tenderia</taxon>
    </lineage>
</organism>
<gene>
    <name evidence="2" type="ORF">Tel_03600</name>
</gene>
<dbReference type="InterPro" id="IPR007029">
    <property type="entry name" value="YHS_dom"/>
</dbReference>
<dbReference type="Pfam" id="PF04945">
    <property type="entry name" value="YHS"/>
    <property type="match status" value="1"/>
</dbReference>
<dbReference type="Gene3D" id="1.10.620.20">
    <property type="entry name" value="Ribonucleotide Reductase, subunit A"/>
    <property type="match status" value="1"/>
</dbReference>
<keyword evidence="3" id="KW-1185">Reference proteome</keyword>
<feature type="domain" description="YHS" evidence="1">
    <location>
        <begin position="10"/>
        <end position="50"/>
    </location>
</feature>
<dbReference type="Proteomes" id="UP000055136">
    <property type="component" value="Chromosome"/>
</dbReference>
<evidence type="ECO:0000259" key="1">
    <source>
        <dbReference type="Pfam" id="PF04945"/>
    </source>
</evidence>
<protein>
    <recommendedName>
        <fullName evidence="1">YHS domain-containing protein</fullName>
    </recommendedName>
</protein>
<evidence type="ECO:0000313" key="2">
    <source>
        <dbReference type="EMBL" id="ALP52299.1"/>
    </source>
</evidence>
<reference evidence="2" key="1">
    <citation type="submission" date="2015-10" db="EMBL/GenBank/DDBJ databases">
        <title>Description of Candidatus Tenderia electrophaga gen. nov, sp. nov., an Uncultivated Electroautotroph from a Biocathode Enrichment.</title>
        <authorList>
            <person name="Eddie B.J."/>
            <person name="Malanoski A.P."/>
            <person name="Wang Z."/>
            <person name="Hall R.J."/>
            <person name="Oh S.D."/>
            <person name="Heiner C."/>
            <person name="Lin B."/>
            <person name="Strycharz-Glaven S.M."/>
        </authorList>
    </citation>
    <scope>NUCLEOTIDE SEQUENCE [LARGE SCALE GENOMIC DNA]</scope>
    <source>
        <strain evidence="2">NRL1</strain>
    </source>
</reference>
<dbReference type="InterPro" id="IPR012348">
    <property type="entry name" value="RNR-like"/>
</dbReference>
<sequence length="163" mass="18307">MKQSDQVECPVCGMRVGRHDREISYRQMNFAFCSEQCRARFLAHPHLYVGYPGQAAPKQNGQVALKRRRLHLQQPLSTEGEVLVGEMLRGLMGIDAVTVSGDTIEITYDLLQVSLEELESAITAAGTRLGEGWPERLRRALIHASEESEIEAREATPPHHYLP</sequence>
<accession>A0A0S2TAX0</accession>
<name>A0A0S2TAX0_9GAMM</name>
<proteinExistence type="predicted"/>